<keyword evidence="1" id="KW-0472">Membrane</keyword>
<keyword evidence="1" id="KW-1133">Transmembrane helix</keyword>
<reference evidence="2" key="1">
    <citation type="submission" date="2017-08" db="EMBL/GenBank/DDBJ databases">
        <title>The complete mitogenome of Hypselodoris apolegma (Mollusca: Chromodorididae).</title>
        <authorList>
            <person name="Xiang P."/>
            <person name="Hsiao C.-D."/>
        </authorList>
    </citation>
    <scope>NUCLEOTIDE SEQUENCE</scope>
    <source>
        <tissue evidence="2">Muscle</tissue>
    </source>
</reference>
<sequence>MPQLSPMMGVLMFATILFFYIMLLSGLSKKIPFIKHTHVKKSFKKSFKMFE</sequence>
<keyword evidence="1" id="KW-0812">Transmembrane</keyword>
<dbReference type="AlphaFoldDB" id="A0A343RAM6"/>
<protein>
    <submittedName>
        <fullName evidence="2">ATP synthase F0 subunit 8</fullName>
    </submittedName>
</protein>
<keyword evidence="2" id="KW-0496">Mitochondrion</keyword>
<feature type="transmembrane region" description="Helical" evidence="1">
    <location>
        <begin position="6"/>
        <end position="27"/>
    </location>
</feature>
<name>A0A343RAM6_9GAST</name>
<evidence type="ECO:0000313" key="2">
    <source>
        <dbReference type="EMBL" id="ATX68394.1"/>
    </source>
</evidence>
<dbReference type="EMBL" id="MF683075">
    <property type="protein sequence ID" value="ATX68394.1"/>
    <property type="molecule type" value="Genomic_DNA"/>
</dbReference>
<gene>
    <name evidence="2" type="primary">ATP8</name>
</gene>
<dbReference type="RefSeq" id="YP_009445806.1">
    <property type="nucleotide sequence ID" value="NC_036425.1"/>
</dbReference>
<dbReference type="CTD" id="4509"/>
<accession>A0A343RAM6</accession>
<geneLocation type="mitochondrion" evidence="2"/>
<evidence type="ECO:0000256" key="1">
    <source>
        <dbReference type="SAM" id="Phobius"/>
    </source>
</evidence>
<organism evidence="2">
    <name type="scientific">Hypselodoris apolegma</name>
    <dbReference type="NCBI Taxonomy" id="1174615"/>
    <lineage>
        <taxon>Eukaryota</taxon>
        <taxon>Metazoa</taxon>
        <taxon>Spiralia</taxon>
        <taxon>Lophotrochozoa</taxon>
        <taxon>Mollusca</taxon>
        <taxon>Gastropoda</taxon>
        <taxon>Heterobranchia</taxon>
        <taxon>Euthyneura</taxon>
        <taxon>Nudipleura</taxon>
        <taxon>Nudibranchia</taxon>
        <taxon>Doridina</taxon>
        <taxon>Eudoridoidea</taxon>
        <taxon>Chromodorididae</taxon>
        <taxon>Hypselodoris</taxon>
    </lineage>
</organism>
<dbReference type="GeneID" id="35117292"/>
<proteinExistence type="predicted"/>